<dbReference type="Pfam" id="PF03031">
    <property type="entry name" value="NIF"/>
    <property type="match status" value="1"/>
</dbReference>
<evidence type="ECO:0000313" key="2">
    <source>
        <dbReference type="EMBL" id="OMJ79394.1"/>
    </source>
</evidence>
<dbReference type="GO" id="GO:0016791">
    <property type="term" value="F:phosphatase activity"/>
    <property type="evidence" value="ECO:0007669"/>
    <property type="project" value="InterPro"/>
</dbReference>
<accession>A0A1R2BRK7</accession>
<reference evidence="2 3" key="1">
    <citation type="submission" date="2016-11" db="EMBL/GenBank/DDBJ databases">
        <title>The macronuclear genome of Stentor coeruleus: a giant cell with tiny introns.</title>
        <authorList>
            <person name="Slabodnick M."/>
            <person name="Ruby J.G."/>
            <person name="Reiff S.B."/>
            <person name="Swart E.C."/>
            <person name="Gosai S."/>
            <person name="Prabakaran S."/>
            <person name="Witkowska E."/>
            <person name="Larue G.E."/>
            <person name="Fisher S."/>
            <person name="Freeman R.M."/>
            <person name="Gunawardena J."/>
            <person name="Chu W."/>
            <person name="Stover N.A."/>
            <person name="Gregory B.D."/>
            <person name="Nowacki M."/>
            <person name="Derisi J."/>
            <person name="Roy S.W."/>
            <person name="Marshall W.F."/>
            <person name="Sood P."/>
        </authorList>
    </citation>
    <scope>NUCLEOTIDE SEQUENCE [LARGE SCALE GENOMIC DNA]</scope>
    <source>
        <strain evidence="2">WM001</strain>
    </source>
</reference>
<dbReference type="FunFam" id="3.40.50.1000:FF:000121">
    <property type="entry name" value="Uncharacterized protein"/>
    <property type="match status" value="1"/>
</dbReference>
<dbReference type="CDD" id="cd07521">
    <property type="entry name" value="HAD_FCP1-like"/>
    <property type="match status" value="1"/>
</dbReference>
<proteinExistence type="predicted"/>
<evidence type="ECO:0000259" key="1">
    <source>
        <dbReference type="PROSITE" id="PS50969"/>
    </source>
</evidence>
<protein>
    <recommendedName>
        <fullName evidence="1">FCP1 homology domain-containing protein</fullName>
    </recommendedName>
</protein>
<sequence length="292" mass="33674">MSNKLASVNVRRSVRIMDKHITRKILKNLRAQIQSEKQSKQLKARIASTPTPAFCEIVTQVSHVNKEYFSQLLLSLKYIKTLRPVDNHQLATKSVHLRRRPLYENSKTIIFDLDETLVHCCENPQEAEHPITIILPSGEKLNVGINIRPYALECLITLSKNYEIMVFTASHKCYADAVLDFLDPHHELIHHRMYRENCVNIDGIYIKDLRVITNRELESIVLIDNAAYCFAYQLENGIPIVSWYNDKNDTELLDLAHYLNSLSCVKDVRVSNRDTFRLGLLSENTEALLSQV</sequence>
<comment type="caution">
    <text evidence="2">The sequence shown here is derived from an EMBL/GenBank/DDBJ whole genome shotgun (WGS) entry which is preliminary data.</text>
</comment>
<gene>
    <name evidence="2" type="ORF">SteCoe_20597</name>
</gene>
<keyword evidence="3" id="KW-1185">Reference proteome</keyword>
<dbReference type="InterPro" id="IPR023214">
    <property type="entry name" value="HAD_sf"/>
</dbReference>
<name>A0A1R2BRK7_9CILI</name>
<evidence type="ECO:0000313" key="3">
    <source>
        <dbReference type="Proteomes" id="UP000187209"/>
    </source>
</evidence>
<dbReference type="Gene3D" id="3.40.50.1000">
    <property type="entry name" value="HAD superfamily/HAD-like"/>
    <property type="match status" value="1"/>
</dbReference>
<feature type="domain" description="FCP1 homology" evidence="1">
    <location>
        <begin position="102"/>
        <end position="262"/>
    </location>
</feature>
<dbReference type="SMART" id="SM00577">
    <property type="entry name" value="CPDc"/>
    <property type="match status" value="1"/>
</dbReference>
<dbReference type="OrthoDB" id="277011at2759"/>
<organism evidence="2 3">
    <name type="scientific">Stentor coeruleus</name>
    <dbReference type="NCBI Taxonomy" id="5963"/>
    <lineage>
        <taxon>Eukaryota</taxon>
        <taxon>Sar</taxon>
        <taxon>Alveolata</taxon>
        <taxon>Ciliophora</taxon>
        <taxon>Postciliodesmatophora</taxon>
        <taxon>Heterotrichea</taxon>
        <taxon>Heterotrichida</taxon>
        <taxon>Stentoridae</taxon>
        <taxon>Stentor</taxon>
    </lineage>
</organism>
<dbReference type="InterPro" id="IPR050365">
    <property type="entry name" value="TIM50"/>
</dbReference>
<dbReference type="InterPro" id="IPR011948">
    <property type="entry name" value="Dullard_phosphatase"/>
</dbReference>
<dbReference type="PANTHER" id="PTHR12210">
    <property type="entry name" value="DULLARD PROTEIN PHOSPHATASE"/>
    <property type="match status" value="1"/>
</dbReference>
<dbReference type="NCBIfam" id="TIGR02251">
    <property type="entry name" value="HIF-SF_euk"/>
    <property type="match status" value="1"/>
</dbReference>
<dbReference type="Proteomes" id="UP000187209">
    <property type="component" value="Unassembled WGS sequence"/>
</dbReference>
<dbReference type="AlphaFoldDB" id="A0A1R2BRK7"/>
<dbReference type="InterPro" id="IPR004274">
    <property type="entry name" value="FCP1_dom"/>
</dbReference>
<dbReference type="EMBL" id="MPUH01000473">
    <property type="protein sequence ID" value="OMJ79394.1"/>
    <property type="molecule type" value="Genomic_DNA"/>
</dbReference>
<dbReference type="PROSITE" id="PS50969">
    <property type="entry name" value="FCP1"/>
    <property type="match status" value="1"/>
</dbReference>
<dbReference type="InterPro" id="IPR036412">
    <property type="entry name" value="HAD-like_sf"/>
</dbReference>
<dbReference type="SUPFAM" id="SSF56784">
    <property type="entry name" value="HAD-like"/>
    <property type="match status" value="1"/>
</dbReference>